<dbReference type="InterPro" id="IPR018490">
    <property type="entry name" value="cNMP-bd_dom_sf"/>
</dbReference>
<dbReference type="PANTHER" id="PTHR23011:SF28">
    <property type="entry name" value="CYCLIC NUCLEOTIDE-BINDING DOMAIN CONTAINING PROTEIN"/>
    <property type="match status" value="1"/>
</dbReference>
<dbReference type="InterPro" id="IPR000595">
    <property type="entry name" value="cNMP-bd_dom"/>
</dbReference>
<dbReference type="SUPFAM" id="SSF51206">
    <property type="entry name" value="cAMP-binding domain-like"/>
    <property type="match status" value="2"/>
</dbReference>
<feature type="region of interest" description="Disordered" evidence="1">
    <location>
        <begin position="535"/>
        <end position="572"/>
    </location>
</feature>
<keyword evidence="3" id="KW-1185">Reference proteome</keyword>
<feature type="region of interest" description="Disordered" evidence="1">
    <location>
        <begin position="90"/>
        <end position="117"/>
    </location>
</feature>
<name>A0A8J1Y360_OWEFU</name>
<feature type="compositionally biased region" description="Basic and acidic residues" evidence="1">
    <location>
        <begin position="90"/>
        <end position="106"/>
    </location>
</feature>
<dbReference type="AlphaFoldDB" id="A0A8J1Y360"/>
<dbReference type="InterPro" id="IPR014710">
    <property type="entry name" value="RmlC-like_jellyroll"/>
</dbReference>
<sequence length="836" mass="96853">MSQTYERVIQLIETPPGERSTKEINIILPWLQKKSQLLQDMEKDILIDIVRNCQHLKAVCDDVIIRQGEIGDCFFIILNGSVAVYVDASKSGEDEKSTEEPDDKLLRNKRKERAKENKPLERNKLGKFVIKFDVGRSFGEIALISEDAKRNATIVADEETDFLVINRDLYNSTLKASQEQEYAERESFVQTHPFFAKWSNKFKKLLEMSIVKENYSYDTPIVKQGDPFNGLYFLRKGRAQIILEPSRHAQQYPSSYPFIASHDLFELESINSVKKAYATKDHPDVTKTPVKQDQVLVRRRDGYAAAENRIHHKTIGLCFVEEGETLGDLELIMNLGSYYSTIICTAQTEVYLLNIKNFDRLVSKRNPLTLDIVKEHVITKLKGRVDSVQGAEVPLLKHSLFKLTDNRKPVAKKAVSLRTRKDLPDHDLLTQHLLEVFIQNKAELIEPYVPGAVYLREKMREMARIRENVRQRRLAQGRLKEIPKRKTERKPRSIPALREALRRQEMNDEEKEKEMLKEILEKLKVLQDVNDTLEFNDEPEKSMDLKIKADNKSTPSYEIQNSDTQKKQTELPQPLQLNNLVERSSKPSFSTPIEKANTIESGANKRILPPISEESNANENINIDDIDSHSLPLLGKREKSFVTETDHRDHFLPPAKTSTHEQTKNNEYDVIKDKQRKSESPQKEKVKMKFINAYVKDKIARIDDKVDFNDYETNDTTLSYLEERLKKFHLKTRKPKSAKRIRSSIKLPKLRRYVVPDSMGVQQPKPGGRVLMKLKECKLNTTSHRNHEHFKYHMVPELPDTVKKENSRLVMEMFMKTSLGKKAATKRLSQVSYEET</sequence>
<reference evidence="2" key="1">
    <citation type="submission" date="2022-03" db="EMBL/GenBank/DDBJ databases">
        <authorList>
            <person name="Martin C."/>
        </authorList>
    </citation>
    <scope>NUCLEOTIDE SEQUENCE</scope>
</reference>
<dbReference type="InterPro" id="IPR018488">
    <property type="entry name" value="cNMP-bd_CS"/>
</dbReference>
<dbReference type="PRINTS" id="PR00103">
    <property type="entry name" value="CAMPKINASE"/>
</dbReference>
<organism evidence="2 3">
    <name type="scientific">Owenia fusiformis</name>
    <name type="common">Polychaete worm</name>
    <dbReference type="NCBI Taxonomy" id="6347"/>
    <lineage>
        <taxon>Eukaryota</taxon>
        <taxon>Metazoa</taxon>
        <taxon>Spiralia</taxon>
        <taxon>Lophotrochozoa</taxon>
        <taxon>Annelida</taxon>
        <taxon>Polychaeta</taxon>
        <taxon>Sedentaria</taxon>
        <taxon>Canalipalpata</taxon>
        <taxon>Sabellida</taxon>
        <taxon>Oweniida</taxon>
        <taxon>Oweniidae</taxon>
        <taxon>Owenia</taxon>
    </lineage>
</organism>
<gene>
    <name evidence="2" type="ORF">OFUS_LOCUS14310</name>
</gene>
<dbReference type="SMART" id="SM00100">
    <property type="entry name" value="cNMP"/>
    <property type="match status" value="1"/>
</dbReference>
<dbReference type="EMBL" id="CAIIXF020000007">
    <property type="protein sequence ID" value="CAH1788853.1"/>
    <property type="molecule type" value="Genomic_DNA"/>
</dbReference>
<dbReference type="Gene3D" id="2.60.120.10">
    <property type="entry name" value="Jelly Rolls"/>
    <property type="match status" value="2"/>
</dbReference>
<accession>A0A8J1Y360</accession>
<comment type="caution">
    <text evidence="2">The sequence shown here is derived from an EMBL/GenBank/DDBJ whole genome shotgun (WGS) entry which is preliminary data.</text>
</comment>
<dbReference type="PROSITE" id="PS00888">
    <property type="entry name" value="CNMP_BINDING_1"/>
    <property type="match status" value="1"/>
</dbReference>
<evidence type="ECO:0000313" key="3">
    <source>
        <dbReference type="Proteomes" id="UP000749559"/>
    </source>
</evidence>
<evidence type="ECO:0000256" key="1">
    <source>
        <dbReference type="SAM" id="MobiDB-lite"/>
    </source>
</evidence>
<proteinExistence type="predicted"/>
<dbReference type="PANTHER" id="PTHR23011">
    <property type="entry name" value="CYCLIC NUCLEOTIDE-BINDING DOMAIN CONTAINING PROTEIN"/>
    <property type="match status" value="1"/>
</dbReference>
<dbReference type="CDD" id="cd00038">
    <property type="entry name" value="CAP_ED"/>
    <property type="match status" value="1"/>
</dbReference>
<evidence type="ECO:0000313" key="2">
    <source>
        <dbReference type="EMBL" id="CAH1788853.1"/>
    </source>
</evidence>
<dbReference type="OrthoDB" id="2021138at2759"/>
<feature type="compositionally biased region" description="Basic and acidic residues" evidence="1">
    <location>
        <begin position="538"/>
        <end position="551"/>
    </location>
</feature>
<dbReference type="Proteomes" id="UP000749559">
    <property type="component" value="Unassembled WGS sequence"/>
</dbReference>
<feature type="compositionally biased region" description="Polar residues" evidence="1">
    <location>
        <begin position="552"/>
        <end position="563"/>
    </location>
</feature>
<protein>
    <submittedName>
        <fullName evidence="2">Uncharacterized protein</fullName>
    </submittedName>
</protein>
<dbReference type="PROSITE" id="PS50042">
    <property type="entry name" value="CNMP_BINDING_3"/>
    <property type="match status" value="2"/>
</dbReference>